<comment type="caution">
    <text evidence="4">The sequence shown here is derived from an EMBL/GenBank/DDBJ whole genome shotgun (WGS) entry which is preliminary data.</text>
</comment>
<evidence type="ECO:0000313" key="4">
    <source>
        <dbReference type="EMBL" id="EEF60530.1"/>
    </source>
</evidence>
<evidence type="ECO:0000259" key="3">
    <source>
        <dbReference type="PROSITE" id="PS51186"/>
    </source>
</evidence>
<dbReference type="GO" id="GO:0016747">
    <property type="term" value="F:acyltransferase activity, transferring groups other than amino-acyl groups"/>
    <property type="evidence" value="ECO:0007669"/>
    <property type="project" value="InterPro"/>
</dbReference>
<protein>
    <submittedName>
        <fullName evidence="4">GCN5-related N-acetyltransferase</fullName>
    </submittedName>
</protein>
<gene>
    <name evidence="4" type="ORF">Cflav_PD3500</name>
</gene>
<dbReference type="EMBL" id="ABOX02000016">
    <property type="protein sequence ID" value="EEF60530.1"/>
    <property type="molecule type" value="Genomic_DNA"/>
</dbReference>
<evidence type="ECO:0000313" key="5">
    <source>
        <dbReference type="Proteomes" id="UP000003688"/>
    </source>
</evidence>
<proteinExistence type="predicted"/>
<keyword evidence="5" id="KW-1185">Reference proteome</keyword>
<evidence type="ECO:0000256" key="2">
    <source>
        <dbReference type="ARBA" id="ARBA00023315"/>
    </source>
</evidence>
<dbReference type="SUPFAM" id="SSF55729">
    <property type="entry name" value="Acyl-CoA N-acyltransferases (Nat)"/>
    <property type="match status" value="1"/>
</dbReference>
<dbReference type="Proteomes" id="UP000003688">
    <property type="component" value="Unassembled WGS sequence"/>
</dbReference>
<reference evidence="4 5" key="1">
    <citation type="journal article" date="2011" name="J. Bacteriol.">
        <title>Genome sequence of 'Pedosphaera parvula' Ellin514, an aerobic Verrucomicrobial isolate from pasture soil.</title>
        <authorList>
            <person name="Kant R."/>
            <person name="van Passel M.W."/>
            <person name="Sangwan P."/>
            <person name="Palva A."/>
            <person name="Lucas S."/>
            <person name="Copeland A."/>
            <person name="Lapidus A."/>
            <person name="Glavina Del Rio T."/>
            <person name="Dalin E."/>
            <person name="Tice H."/>
            <person name="Bruce D."/>
            <person name="Goodwin L."/>
            <person name="Pitluck S."/>
            <person name="Chertkov O."/>
            <person name="Larimer F.W."/>
            <person name="Land M.L."/>
            <person name="Hauser L."/>
            <person name="Brettin T.S."/>
            <person name="Detter J.C."/>
            <person name="Han S."/>
            <person name="de Vos W.M."/>
            <person name="Janssen P.H."/>
            <person name="Smidt H."/>
        </authorList>
    </citation>
    <scope>NUCLEOTIDE SEQUENCE [LARGE SCALE GENOMIC DNA]</scope>
    <source>
        <strain evidence="4 5">Ellin514</strain>
    </source>
</reference>
<organism evidence="4 5">
    <name type="scientific">Pedosphaera parvula (strain Ellin514)</name>
    <dbReference type="NCBI Taxonomy" id="320771"/>
    <lineage>
        <taxon>Bacteria</taxon>
        <taxon>Pseudomonadati</taxon>
        <taxon>Verrucomicrobiota</taxon>
        <taxon>Pedosphaerae</taxon>
        <taxon>Pedosphaerales</taxon>
        <taxon>Pedosphaeraceae</taxon>
        <taxon>Pedosphaera</taxon>
    </lineage>
</organism>
<dbReference type="InterPro" id="IPR016181">
    <property type="entry name" value="Acyl_CoA_acyltransferase"/>
</dbReference>
<name>B9XI37_PEDPL</name>
<dbReference type="STRING" id="320771.Cflav_PD3500"/>
<dbReference type="PANTHER" id="PTHR43877:SF1">
    <property type="entry name" value="ACETYLTRANSFERASE"/>
    <property type="match status" value="1"/>
</dbReference>
<sequence length="124" mass="14143">MELARKFATSFEVERKAFANSFANLLSAGDAHLSVAELENKTVGYVLGFDHFTFFANGRVAWVEEIMVLEDFRRQGIGKLLMEDFEQWASLRGSKLIALATRRASSFYQALGYDESAVYFRKRL</sequence>
<keyword evidence="1 4" id="KW-0808">Transferase</keyword>
<dbReference type="InterPro" id="IPR050832">
    <property type="entry name" value="Bact_Acetyltransf"/>
</dbReference>
<keyword evidence="2" id="KW-0012">Acyltransferase</keyword>
<evidence type="ECO:0000256" key="1">
    <source>
        <dbReference type="ARBA" id="ARBA00022679"/>
    </source>
</evidence>
<dbReference type="PANTHER" id="PTHR43877">
    <property type="entry name" value="AMINOALKYLPHOSPHONATE N-ACETYLTRANSFERASE-RELATED-RELATED"/>
    <property type="match status" value="1"/>
</dbReference>
<dbReference type="RefSeq" id="WP_007415481.1">
    <property type="nucleotide sequence ID" value="NZ_ABOX02000016.1"/>
</dbReference>
<dbReference type="AlphaFoldDB" id="B9XI37"/>
<dbReference type="PROSITE" id="PS51186">
    <property type="entry name" value="GNAT"/>
    <property type="match status" value="1"/>
</dbReference>
<dbReference type="CDD" id="cd04301">
    <property type="entry name" value="NAT_SF"/>
    <property type="match status" value="1"/>
</dbReference>
<accession>B9XI37</accession>
<dbReference type="OrthoDB" id="9794566at2"/>
<feature type="domain" description="N-acetyltransferase" evidence="3">
    <location>
        <begin position="1"/>
        <end position="124"/>
    </location>
</feature>
<dbReference type="Gene3D" id="3.40.630.30">
    <property type="match status" value="1"/>
</dbReference>
<dbReference type="InterPro" id="IPR000182">
    <property type="entry name" value="GNAT_dom"/>
</dbReference>
<dbReference type="Pfam" id="PF00583">
    <property type="entry name" value="Acetyltransf_1"/>
    <property type="match status" value="1"/>
</dbReference>